<dbReference type="Proteomes" id="UP001151088">
    <property type="component" value="Unassembled WGS sequence"/>
</dbReference>
<dbReference type="InterPro" id="IPR035383">
    <property type="entry name" value="MauJ"/>
</dbReference>
<sequence>MFAKNLEYVLQGLTADGDFQRYTPRDVEERFENLRDWGRLPRGREKRAQHLTRSEITAAVFGLVPVHPAWAGHAAVVFEKLRPVGGPAASFRAAPTLSDAIQFLLADEASAAGVIDVTLTGSGFGTNNNGFATLRYVNEKALRAVHFVSKMAVSLLQPGAEVGFRPESFGSTLARNVVLTERFFRTLRREVDKSMLSMGGPAGDGSEYTAEEARAARAARLGAKPHSRFLNMGIDTQVTWPKEETRIAFDRYYLVLMPKTEDHMQSVHIDLMANRLTDEAAMTVINRFLSLLTWCDDQFAVAQHCWSGNPVPVAVSKPDLPASTAQHWVFNRQIPSDAKVLRALGHYREARNADHAGLASYAVLSYYKVIEGGQDDDGSKVKAWITKSYPIVNAAHESDRDFTAFREAVGTMTPQEYLTNECRRAAAHASRKSPSDVDDLDETRRLFTAASVLHALARHMISHEFGVSDRR</sequence>
<evidence type="ECO:0000313" key="1">
    <source>
        <dbReference type="EMBL" id="MCS0494343.1"/>
    </source>
</evidence>
<accession>A0A9X2PDX0</accession>
<comment type="caution">
    <text evidence="1">The sequence shown here is derived from an EMBL/GenBank/DDBJ whole genome shotgun (WGS) entry which is preliminary data.</text>
</comment>
<dbReference type="EMBL" id="JANTHZ010000001">
    <property type="protein sequence ID" value="MCS0494343.1"/>
    <property type="molecule type" value="Genomic_DNA"/>
</dbReference>
<keyword evidence="2" id="KW-1185">Reference proteome</keyword>
<dbReference type="RefSeq" id="WP_258731287.1">
    <property type="nucleotide sequence ID" value="NZ_JANTHZ010000001.1"/>
</dbReference>
<dbReference type="Pfam" id="PF17419">
    <property type="entry name" value="MauJ"/>
    <property type="match status" value="1"/>
</dbReference>
<proteinExistence type="predicted"/>
<dbReference type="AlphaFoldDB" id="A0A9X2PDX0"/>
<name>A0A9X2PDX0_9HYPH</name>
<organism evidence="1 2">
    <name type="scientific">Ancylobacter mangrovi</name>
    <dbReference type="NCBI Taxonomy" id="2972472"/>
    <lineage>
        <taxon>Bacteria</taxon>
        <taxon>Pseudomonadati</taxon>
        <taxon>Pseudomonadota</taxon>
        <taxon>Alphaproteobacteria</taxon>
        <taxon>Hyphomicrobiales</taxon>
        <taxon>Xanthobacteraceae</taxon>
        <taxon>Ancylobacter</taxon>
    </lineage>
</organism>
<protein>
    <submittedName>
        <fullName evidence="1">Uncharacterized protein</fullName>
    </submittedName>
</protein>
<reference evidence="1" key="1">
    <citation type="submission" date="2022-08" db="EMBL/GenBank/DDBJ databases">
        <authorList>
            <person name="Li F."/>
        </authorList>
    </citation>
    <scope>NUCLEOTIDE SEQUENCE</scope>
    <source>
        <strain evidence="1">MQZ15Z-1</strain>
    </source>
</reference>
<gene>
    <name evidence="1" type="ORF">NVS89_04480</name>
</gene>
<evidence type="ECO:0000313" key="2">
    <source>
        <dbReference type="Proteomes" id="UP001151088"/>
    </source>
</evidence>